<protein>
    <submittedName>
        <fullName evidence="2">Uncharacterized protein</fullName>
    </submittedName>
</protein>
<organism evidence="2">
    <name type="scientific">Porphyromonas phage phage022a_WW2931</name>
    <dbReference type="NCBI Taxonomy" id="3154112"/>
    <lineage>
        <taxon>Viruses</taxon>
        <taxon>Duplodnaviria</taxon>
        <taxon>Heunggongvirae</taxon>
        <taxon>Uroviricota</taxon>
        <taxon>Caudoviricetes</taxon>
        <taxon>Nixviridae</taxon>
        <taxon>Schifferlevirus</taxon>
        <taxon>Schifferlevirus pging00O</taxon>
    </lineage>
</organism>
<proteinExistence type="predicted"/>
<reference evidence="2" key="1">
    <citation type="journal article" date="2023" name="Microbiome">
        <title>Phages are unrecognized players in the ecology of the oral pathogen Porphyromonas gingivalis.</title>
        <authorList>
            <person name="Matrishin C.B."/>
            <person name="Haase E.M."/>
            <person name="Dewhirst F.E."/>
            <person name="Mark Welch J.L."/>
            <person name="Miranda-Sanchez F."/>
            <person name="Chen T."/>
            <person name="MacFarland D.C."/>
            <person name="Kauffman K.M."/>
        </authorList>
    </citation>
    <scope>NUCLEOTIDE SEQUENCE</scope>
</reference>
<name>A0AAT9JCT4_9CAUD</name>
<sequence>MPLFFIACNVLKHMANKRTALKGKKPAKAASAQLSQEPQASIKRTHKSTQHIVAKLKEIIVDFLAIEDLSGYDVDLINLYDEEMTLRISGNCARMDVRIVSLMPEGGAR</sequence>
<accession>A0AAT9JCT4</accession>
<reference evidence="2" key="2">
    <citation type="submission" date="2024-05" db="EMBL/GenBank/DDBJ databases">
        <authorList>
            <person name="Matrishin C.B."/>
            <person name="Kauffman K.M."/>
        </authorList>
    </citation>
    <scope>NUCLEOTIDE SEQUENCE</scope>
</reference>
<feature type="region of interest" description="Disordered" evidence="1">
    <location>
        <begin position="21"/>
        <end position="43"/>
    </location>
</feature>
<evidence type="ECO:0000256" key="1">
    <source>
        <dbReference type="SAM" id="MobiDB-lite"/>
    </source>
</evidence>
<evidence type="ECO:0000313" key="2">
    <source>
        <dbReference type="EMBL" id="DBA55725.1"/>
    </source>
</evidence>
<dbReference type="EMBL" id="BK068103">
    <property type="protein sequence ID" value="DBA55725.1"/>
    <property type="molecule type" value="Genomic_DNA"/>
</dbReference>